<gene>
    <name evidence="2" type="ORF">Glove_465g49</name>
</gene>
<dbReference type="Proteomes" id="UP000266861">
    <property type="component" value="Unassembled WGS sequence"/>
</dbReference>
<dbReference type="EMBL" id="PQFF01000407">
    <property type="protein sequence ID" value="RHZ52090.1"/>
    <property type="molecule type" value="Genomic_DNA"/>
</dbReference>
<proteinExistence type="predicted"/>
<protein>
    <submittedName>
        <fullName evidence="2">Uncharacterized protein</fullName>
    </submittedName>
</protein>
<comment type="caution">
    <text evidence="2">The sequence shown here is derived from an EMBL/GenBank/DDBJ whole genome shotgun (WGS) entry which is preliminary data.</text>
</comment>
<evidence type="ECO:0000313" key="2">
    <source>
        <dbReference type="EMBL" id="RHZ52090.1"/>
    </source>
</evidence>
<keyword evidence="1" id="KW-0175">Coiled coil</keyword>
<name>A0A397GVK1_9GLOM</name>
<evidence type="ECO:0000256" key="1">
    <source>
        <dbReference type="SAM" id="Coils"/>
    </source>
</evidence>
<accession>A0A397GVK1</accession>
<reference evidence="2 3" key="1">
    <citation type="submission" date="2018-08" db="EMBL/GenBank/DDBJ databases">
        <title>Genome and evolution of the arbuscular mycorrhizal fungus Diversispora epigaea (formerly Glomus versiforme) and its bacterial endosymbionts.</title>
        <authorList>
            <person name="Sun X."/>
            <person name="Fei Z."/>
            <person name="Harrison M."/>
        </authorList>
    </citation>
    <scope>NUCLEOTIDE SEQUENCE [LARGE SCALE GENOMIC DNA]</scope>
    <source>
        <strain evidence="2 3">IT104</strain>
    </source>
</reference>
<feature type="coiled-coil region" evidence="1">
    <location>
        <begin position="99"/>
        <end position="154"/>
    </location>
</feature>
<dbReference type="AlphaFoldDB" id="A0A397GVK1"/>
<organism evidence="2 3">
    <name type="scientific">Diversispora epigaea</name>
    <dbReference type="NCBI Taxonomy" id="1348612"/>
    <lineage>
        <taxon>Eukaryota</taxon>
        <taxon>Fungi</taxon>
        <taxon>Fungi incertae sedis</taxon>
        <taxon>Mucoromycota</taxon>
        <taxon>Glomeromycotina</taxon>
        <taxon>Glomeromycetes</taxon>
        <taxon>Diversisporales</taxon>
        <taxon>Diversisporaceae</taxon>
        <taxon>Diversispora</taxon>
    </lineage>
</organism>
<dbReference type="OrthoDB" id="2439285at2759"/>
<evidence type="ECO:0000313" key="3">
    <source>
        <dbReference type="Proteomes" id="UP000266861"/>
    </source>
</evidence>
<keyword evidence="3" id="KW-1185">Reference proteome</keyword>
<sequence length="163" mass="18661">MKTRAVKKILSLRPRSHPHVTKSSDSNDLSKAEVAFTESPASDSLNLKSLRPYLKNKIIQFAKGSHIVAIPVLIFVGNHYAQYYINNEHRQEKNTQSANDSLKELNSRLLVEITALRKENTEVNIENSEIKVENVKLKQALEEHESRFAKLEQKDKEKTLLLN</sequence>